<dbReference type="Pfam" id="PF07934">
    <property type="entry name" value="OGG_N"/>
    <property type="match status" value="1"/>
</dbReference>
<evidence type="ECO:0000256" key="9">
    <source>
        <dbReference type="ARBA" id="ARBA00044632"/>
    </source>
</evidence>
<comment type="similarity">
    <text evidence="1">Belongs to the type-1 OGG1 family.</text>
</comment>
<dbReference type="CDD" id="cd00056">
    <property type="entry name" value="ENDO3c"/>
    <property type="match status" value="1"/>
</dbReference>
<evidence type="ECO:0000313" key="12">
    <source>
        <dbReference type="Proteomes" id="UP000824238"/>
    </source>
</evidence>
<feature type="domain" description="HhH-GPD" evidence="10">
    <location>
        <begin position="102"/>
        <end position="255"/>
    </location>
</feature>
<keyword evidence="4" id="KW-0378">Hydrolase</keyword>
<dbReference type="Gene3D" id="1.10.340.30">
    <property type="entry name" value="Hypothetical protein, domain 2"/>
    <property type="match status" value="1"/>
</dbReference>
<dbReference type="InterPro" id="IPR052054">
    <property type="entry name" value="Oxidative_DNA_repair_enzyme"/>
</dbReference>
<organism evidence="11 12">
    <name type="scientific">Candidatus Scatomorpha intestinigallinarum</name>
    <dbReference type="NCBI Taxonomy" id="2840923"/>
    <lineage>
        <taxon>Bacteria</taxon>
        <taxon>Bacillati</taxon>
        <taxon>Bacillota</taxon>
        <taxon>Clostridia</taxon>
        <taxon>Eubacteriales</taxon>
        <taxon>Candidatus Scatomorpha</taxon>
    </lineage>
</organism>
<keyword evidence="5" id="KW-0234">DNA repair</keyword>
<evidence type="ECO:0000256" key="8">
    <source>
        <dbReference type="ARBA" id="ARBA00023295"/>
    </source>
</evidence>
<dbReference type="PANTHER" id="PTHR10242">
    <property type="entry name" value="8-OXOGUANINE DNA GLYCOSYLASE"/>
    <property type="match status" value="1"/>
</dbReference>
<dbReference type="SUPFAM" id="SSF48150">
    <property type="entry name" value="DNA-glycosylase"/>
    <property type="match status" value="1"/>
</dbReference>
<proteinExistence type="inferred from homology"/>
<dbReference type="GO" id="GO:0008534">
    <property type="term" value="F:oxidized purine nucleobase lesion DNA N-glycosylase activity"/>
    <property type="evidence" value="ECO:0007669"/>
    <property type="project" value="InterPro"/>
</dbReference>
<evidence type="ECO:0000256" key="5">
    <source>
        <dbReference type="ARBA" id="ARBA00023204"/>
    </source>
</evidence>
<dbReference type="AlphaFoldDB" id="A0A9D1DKM9"/>
<dbReference type="Gene3D" id="3.30.310.260">
    <property type="match status" value="1"/>
</dbReference>
<dbReference type="GO" id="GO:0006284">
    <property type="term" value="P:base-excision repair"/>
    <property type="evidence" value="ECO:0007669"/>
    <property type="project" value="InterPro"/>
</dbReference>
<dbReference type="GO" id="GO:0006289">
    <property type="term" value="P:nucleotide-excision repair"/>
    <property type="evidence" value="ECO:0007669"/>
    <property type="project" value="InterPro"/>
</dbReference>
<accession>A0A9D1DKM9</accession>
<sequence length="261" mass="28967">MSPRRTFDCGQCFRWNEGGDGKYRGVASGRAAVVWTEGGSAWIECAPGDIDFWREYLDMETDYEAARRSIEVCDYLRDCAAYGEGIRILRQDRWEALCSFIISQCNNIPRIKGIVEKLCALYGEPVEAPWGEARAFPAAERVAELEEIDLAPLHAGYRAPYILAAARAVAAGELDLEKTGLLPCTEARAELKKLNGVGDKVANCVVLFGLHQLDAFPVDVWIKRALAENMPEGFEPSSLGKYAGLAQQYMFYHARETASGR</sequence>
<evidence type="ECO:0000256" key="6">
    <source>
        <dbReference type="ARBA" id="ARBA00023239"/>
    </source>
</evidence>
<evidence type="ECO:0000313" key="11">
    <source>
        <dbReference type="EMBL" id="HIR54555.1"/>
    </source>
</evidence>
<keyword evidence="8" id="KW-0326">Glycosidase</keyword>
<dbReference type="InterPro" id="IPR023170">
    <property type="entry name" value="HhH_base_excis_C"/>
</dbReference>
<dbReference type="PANTHER" id="PTHR10242:SF2">
    <property type="entry name" value="N-GLYCOSYLASE_DNA LYASE"/>
    <property type="match status" value="1"/>
</dbReference>
<dbReference type="SUPFAM" id="SSF55945">
    <property type="entry name" value="TATA-box binding protein-like"/>
    <property type="match status" value="1"/>
</dbReference>
<reference evidence="11" key="1">
    <citation type="submission" date="2020-10" db="EMBL/GenBank/DDBJ databases">
        <authorList>
            <person name="Gilroy R."/>
        </authorList>
    </citation>
    <scope>NUCLEOTIDE SEQUENCE</scope>
    <source>
        <strain evidence="11">ChiGjej3B3-7149</strain>
    </source>
</reference>
<reference evidence="11" key="2">
    <citation type="journal article" date="2021" name="PeerJ">
        <title>Extensive microbial diversity within the chicken gut microbiome revealed by metagenomics and culture.</title>
        <authorList>
            <person name="Gilroy R."/>
            <person name="Ravi A."/>
            <person name="Getino M."/>
            <person name="Pursley I."/>
            <person name="Horton D.L."/>
            <person name="Alikhan N.F."/>
            <person name="Baker D."/>
            <person name="Gharbi K."/>
            <person name="Hall N."/>
            <person name="Watson M."/>
            <person name="Adriaenssens E.M."/>
            <person name="Foster-Nyarko E."/>
            <person name="Jarju S."/>
            <person name="Secka A."/>
            <person name="Antonio M."/>
            <person name="Oren A."/>
            <person name="Chaudhuri R.R."/>
            <person name="La Ragione R."/>
            <person name="Hildebrand F."/>
            <person name="Pallen M.J."/>
        </authorList>
    </citation>
    <scope>NUCLEOTIDE SEQUENCE</scope>
    <source>
        <strain evidence="11">ChiGjej3B3-7149</strain>
    </source>
</reference>
<keyword evidence="7" id="KW-0511">Multifunctional enzyme</keyword>
<comment type="caution">
    <text evidence="11">The sequence shown here is derived from an EMBL/GenBank/DDBJ whole genome shotgun (WGS) entry which is preliminary data.</text>
</comment>
<evidence type="ECO:0000256" key="1">
    <source>
        <dbReference type="ARBA" id="ARBA00010679"/>
    </source>
</evidence>
<evidence type="ECO:0000256" key="2">
    <source>
        <dbReference type="ARBA" id="ARBA00012720"/>
    </source>
</evidence>
<dbReference type="InterPro" id="IPR012904">
    <property type="entry name" value="OGG_N"/>
</dbReference>
<dbReference type="GO" id="GO:0140078">
    <property type="term" value="F:class I DNA-(apurinic or apyrimidinic site) endonuclease activity"/>
    <property type="evidence" value="ECO:0007669"/>
    <property type="project" value="UniProtKB-EC"/>
</dbReference>
<dbReference type="EC" id="4.2.99.18" evidence="2"/>
<dbReference type="Pfam" id="PF00730">
    <property type="entry name" value="HhH-GPD"/>
    <property type="match status" value="1"/>
</dbReference>
<protein>
    <recommendedName>
        <fullName evidence="2">DNA-(apurinic or apyrimidinic site) lyase</fullName>
        <ecNumber evidence="2">4.2.99.18</ecNumber>
    </recommendedName>
</protein>
<dbReference type="GO" id="GO:0003684">
    <property type="term" value="F:damaged DNA binding"/>
    <property type="evidence" value="ECO:0007669"/>
    <property type="project" value="InterPro"/>
</dbReference>
<evidence type="ECO:0000259" key="10">
    <source>
        <dbReference type="SMART" id="SM00478"/>
    </source>
</evidence>
<gene>
    <name evidence="11" type="ORF">IAD36_02995</name>
</gene>
<evidence type="ECO:0000256" key="3">
    <source>
        <dbReference type="ARBA" id="ARBA00022763"/>
    </source>
</evidence>
<name>A0A9D1DKM9_9FIRM</name>
<keyword evidence="6" id="KW-0456">Lyase</keyword>
<dbReference type="InterPro" id="IPR003265">
    <property type="entry name" value="HhH-GPD_domain"/>
</dbReference>
<dbReference type="EMBL" id="DVHH01000078">
    <property type="protein sequence ID" value="HIR54555.1"/>
    <property type="molecule type" value="Genomic_DNA"/>
</dbReference>
<comment type="catalytic activity">
    <reaction evidence="9">
        <text>2'-deoxyribonucleotide-(2'-deoxyribose 5'-phosphate)-2'-deoxyribonucleotide-DNA = a 3'-end 2'-deoxyribonucleotide-(2,3-dehydro-2,3-deoxyribose 5'-phosphate)-DNA + a 5'-end 5'-phospho-2'-deoxyribonucleoside-DNA + H(+)</text>
        <dbReference type="Rhea" id="RHEA:66592"/>
        <dbReference type="Rhea" id="RHEA-COMP:13180"/>
        <dbReference type="Rhea" id="RHEA-COMP:16897"/>
        <dbReference type="Rhea" id="RHEA-COMP:17067"/>
        <dbReference type="ChEBI" id="CHEBI:15378"/>
        <dbReference type="ChEBI" id="CHEBI:136412"/>
        <dbReference type="ChEBI" id="CHEBI:157695"/>
        <dbReference type="ChEBI" id="CHEBI:167181"/>
        <dbReference type="EC" id="4.2.99.18"/>
    </reaction>
</comment>
<dbReference type="SMART" id="SM00478">
    <property type="entry name" value="ENDO3c"/>
    <property type="match status" value="1"/>
</dbReference>
<dbReference type="Proteomes" id="UP000824238">
    <property type="component" value="Unassembled WGS sequence"/>
</dbReference>
<evidence type="ECO:0000256" key="7">
    <source>
        <dbReference type="ARBA" id="ARBA00023268"/>
    </source>
</evidence>
<evidence type="ECO:0000256" key="4">
    <source>
        <dbReference type="ARBA" id="ARBA00022801"/>
    </source>
</evidence>
<dbReference type="Gene3D" id="1.10.1670.10">
    <property type="entry name" value="Helix-hairpin-Helix base-excision DNA repair enzymes (C-terminal)"/>
    <property type="match status" value="1"/>
</dbReference>
<dbReference type="InterPro" id="IPR011257">
    <property type="entry name" value="DNA_glycosylase"/>
</dbReference>
<keyword evidence="3" id="KW-0227">DNA damage</keyword>